<reference evidence="5" key="1">
    <citation type="submission" date="2020-10" db="EMBL/GenBank/DDBJ databases">
        <authorList>
            <person name="Gilroy R."/>
        </authorList>
    </citation>
    <scope>NUCLEOTIDE SEQUENCE</scope>
    <source>
        <strain evidence="5">7293</strain>
    </source>
</reference>
<name>A0A9D9H4H8_9SPIO</name>
<evidence type="ECO:0000259" key="4">
    <source>
        <dbReference type="PROSITE" id="PS51898"/>
    </source>
</evidence>
<evidence type="ECO:0000256" key="1">
    <source>
        <dbReference type="ARBA" id="ARBA00008857"/>
    </source>
</evidence>
<sequence>MRNPFQLYTRKLISKCGHTKKVFYVRYWDYEKEKYFCTKSINELSFKLGDRSGKNIKTEVRASAIAQEALDKGLIFENNTSTKVSFEAYARKVWDYDTSDYIRRKNQEKAGSISRIYADGQLGWLIREVFPYISKGMDIREFTASVAENIKDRMIDEHKASSSINKTLQAIRTPLNEAYRTGVITVEIAPRIKNIAITHKKKGILTSLETKKLETYLNETTEKGSYDRNRFLAIALAIHTGMREGEIRALRDSDISITENGEIAVIKITHAYNDKDKLKAPKGKESRIVPVPINLANEIIQYSRLSEGTEYIFHSAAKVSVPVSPQLMSKWFKEALENIGISKEEQSMRNLSFHSLRHGFVTATRDAGLSGTERKALSGHKSEAMLDHYTKETVEHLKRTIEQIENVIPFNF</sequence>
<dbReference type="EMBL" id="JADIMT010000021">
    <property type="protein sequence ID" value="MBO8435574.1"/>
    <property type="molecule type" value="Genomic_DNA"/>
</dbReference>
<dbReference type="Gene3D" id="1.10.150.130">
    <property type="match status" value="1"/>
</dbReference>
<dbReference type="InterPro" id="IPR010998">
    <property type="entry name" value="Integrase_recombinase_N"/>
</dbReference>
<dbReference type="InterPro" id="IPR050090">
    <property type="entry name" value="Tyrosine_recombinase_XerCD"/>
</dbReference>
<evidence type="ECO:0000256" key="3">
    <source>
        <dbReference type="ARBA" id="ARBA00023172"/>
    </source>
</evidence>
<dbReference type="InterPro" id="IPR013762">
    <property type="entry name" value="Integrase-like_cat_sf"/>
</dbReference>
<keyword evidence="3" id="KW-0233">DNA recombination</keyword>
<accession>A0A9D9H4H8</accession>
<dbReference type="PANTHER" id="PTHR30349">
    <property type="entry name" value="PHAGE INTEGRASE-RELATED"/>
    <property type="match status" value="1"/>
</dbReference>
<dbReference type="PROSITE" id="PS51898">
    <property type="entry name" value="TYR_RECOMBINASE"/>
    <property type="match status" value="1"/>
</dbReference>
<organism evidence="5 6">
    <name type="scientific">Candidatus Ornithospirochaeta stercoripullorum</name>
    <dbReference type="NCBI Taxonomy" id="2840899"/>
    <lineage>
        <taxon>Bacteria</taxon>
        <taxon>Pseudomonadati</taxon>
        <taxon>Spirochaetota</taxon>
        <taxon>Spirochaetia</taxon>
        <taxon>Spirochaetales</taxon>
        <taxon>Spirochaetaceae</taxon>
        <taxon>Spirochaetaceae incertae sedis</taxon>
        <taxon>Candidatus Ornithospirochaeta</taxon>
    </lineage>
</organism>
<reference evidence="5" key="2">
    <citation type="journal article" date="2021" name="PeerJ">
        <title>Extensive microbial diversity within the chicken gut microbiome revealed by metagenomics and culture.</title>
        <authorList>
            <person name="Gilroy R."/>
            <person name="Ravi A."/>
            <person name="Getino M."/>
            <person name="Pursley I."/>
            <person name="Horton D.L."/>
            <person name="Alikhan N.F."/>
            <person name="Baker D."/>
            <person name="Gharbi K."/>
            <person name="Hall N."/>
            <person name="Watson M."/>
            <person name="Adriaenssens E.M."/>
            <person name="Foster-Nyarko E."/>
            <person name="Jarju S."/>
            <person name="Secka A."/>
            <person name="Antonio M."/>
            <person name="Oren A."/>
            <person name="Chaudhuri R.R."/>
            <person name="La Ragione R."/>
            <person name="Hildebrand F."/>
            <person name="Pallen M.J."/>
        </authorList>
    </citation>
    <scope>NUCLEOTIDE SEQUENCE</scope>
    <source>
        <strain evidence="5">7293</strain>
    </source>
</reference>
<comment type="similarity">
    <text evidence="1">Belongs to the 'phage' integrase family.</text>
</comment>
<dbReference type="Proteomes" id="UP000823615">
    <property type="component" value="Unassembled WGS sequence"/>
</dbReference>
<dbReference type="InterPro" id="IPR011010">
    <property type="entry name" value="DNA_brk_join_enz"/>
</dbReference>
<dbReference type="PANTHER" id="PTHR30349:SF41">
    <property type="entry name" value="INTEGRASE_RECOMBINASE PROTEIN MJ0367-RELATED"/>
    <property type="match status" value="1"/>
</dbReference>
<dbReference type="GO" id="GO:0003677">
    <property type="term" value="F:DNA binding"/>
    <property type="evidence" value="ECO:0007669"/>
    <property type="project" value="UniProtKB-KW"/>
</dbReference>
<dbReference type="InterPro" id="IPR002104">
    <property type="entry name" value="Integrase_catalytic"/>
</dbReference>
<dbReference type="Gene3D" id="1.10.443.10">
    <property type="entry name" value="Intergrase catalytic core"/>
    <property type="match status" value="1"/>
</dbReference>
<dbReference type="Pfam" id="PF00589">
    <property type="entry name" value="Phage_integrase"/>
    <property type="match status" value="1"/>
</dbReference>
<dbReference type="AlphaFoldDB" id="A0A9D9H4H8"/>
<evidence type="ECO:0000256" key="2">
    <source>
        <dbReference type="ARBA" id="ARBA00023125"/>
    </source>
</evidence>
<evidence type="ECO:0000313" key="5">
    <source>
        <dbReference type="EMBL" id="MBO8435574.1"/>
    </source>
</evidence>
<comment type="caution">
    <text evidence="5">The sequence shown here is derived from an EMBL/GenBank/DDBJ whole genome shotgun (WGS) entry which is preliminary data.</text>
</comment>
<protein>
    <submittedName>
        <fullName evidence="5">Tyrosine-type recombinase/integrase</fullName>
    </submittedName>
</protein>
<dbReference type="GO" id="GO:0006310">
    <property type="term" value="P:DNA recombination"/>
    <property type="evidence" value="ECO:0007669"/>
    <property type="project" value="UniProtKB-KW"/>
</dbReference>
<dbReference type="GO" id="GO:0015074">
    <property type="term" value="P:DNA integration"/>
    <property type="evidence" value="ECO:0007669"/>
    <property type="project" value="InterPro"/>
</dbReference>
<gene>
    <name evidence="5" type="ORF">IAA97_01155</name>
</gene>
<evidence type="ECO:0000313" key="6">
    <source>
        <dbReference type="Proteomes" id="UP000823615"/>
    </source>
</evidence>
<dbReference type="SUPFAM" id="SSF56349">
    <property type="entry name" value="DNA breaking-rejoining enzymes"/>
    <property type="match status" value="1"/>
</dbReference>
<proteinExistence type="inferred from homology"/>
<keyword evidence="2" id="KW-0238">DNA-binding</keyword>
<feature type="domain" description="Tyr recombinase" evidence="4">
    <location>
        <begin position="200"/>
        <end position="402"/>
    </location>
</feature>